<protein>
    <submittedName>
        <fullName evidence="1">Uncharacterized protein</fullName>
    </submittedName>
</protein>
<organism evidence="1">
    <name type="scientific">marine metagenome</name>
    <dbReference type="NCBI Taxonomy" id="408172"/>
    <lineage>
        <taxon>unclassified sequences</taxon>
        <taxon>metagenomes</taxon>
        <taxon>ecological metagenomes</taxon>
    </lineage>
</organism>
<accession>A0A381Y3F8</accession>
<dbReference type="EMBL" id="UINC01017274">
    <property type="protein sequence ID" value="SVA71400.1"/>
    <property type="molecule type" value="Genomic_DNA"/>
</dbReference>
<reference evidence="1" key="1">
    <citation type="submission" date="2018-05" db="EMBL/GenBank/DDBJ databases">
        <authorList>
            <person name="Lanie J.A."/>
            <person name="Ng W.-L."/>
            <person name="Kazmierczak K.M."/>
            <person name="Andrzejewski T.M."/>
            <person name="Davidsen T.M."/>
            <person name="Wayne K.J."/>
            <person name="Tettelin H."/>
            <person name="Glass J.I."/>
            <person name="Rusch D."/>
            <person name="Podicherti R."/>
            <person name="Tsui H.-C.T."/>
            <person name="Winkler M.E."/>
        </authorList>
    </citation>
    <scope>NUCLEOTIDE SEQUENCE</scope>
</reference>
<dbReference type="AlphaFoldDB" id="A0A381Y3F8"/>
<proteinExistence type="predicted"/>
<name>A0A381Y3F8_9ZZZZ</name>
<evidence type="ECO:0000313" key="1">
    <source>
        <dbReference type="EMBL" id="SVA71400.1"/>
    </source>
</evidence>
<gene>
    <name evidence="1" type="ORF">METZ01_LOCUS124254</name>
</gene>
<sequence length="25" mass="3000">MTEETHSFWLSPKYLLTVTLYQLVV</sequence>